<dbReference type="PANTHER" id="PTHR36851:SF1">
    <property type="entry name" value="GLYCO_TRANS_2-LIKE DOMAIN-CONTAINING PROTEIN"/>
    <property type="match status" value="1"/>
</dbReference>
<evidence type="ECO:0000259" key="2">
    <source>
        <dbReference type="Pfam" id="PF13632"/>
    </source>
</evidence>
<feature type="transmembrane region" description="Helical" evidence="1">
    <location>
        <begin position="375"/>
        <end position="396"/>
    </location>
</feature>
<evidence type="ECO:0000313" key="3">
    <source>
        <dbReference type="EMBL" id="KKR88615.1"/>
    </source>
</evidence>
<sequence length="494" mass="57421">MMNFFISHEKRILRFFEIAIPVISWSLITLPLWLSPFHPALVAYFILGFDVYFFYKSFTTAIFSTISYFKLSKLQNKNWFALAKTLPNYKSVYHSVIITNYKESIEKVDKTLSFIVNQDFPLKKLMIILAMEEREGDQAKIRADYLVNKYKNKFLFIGAVFHPVDSNETLGKASNSTYAAKFLTRKIKELDINPEFTTVTSCDADSLLPIKYFSYLTYMFLTDEDRYFHFYWAPVLLYSNFWSVSIPIRIQATLSSITRLAILARPSNLIHVSTYSMSWVMLEKIGYWDTNIIPEDWHIFLQAFFTFGQKVRTIPIYLTISRDAVQGKNILESFISRYEQEKRWAWGVTDAPYALFKLFTTPQIPFLPKFLKVSYVLETHIFWPVSFFILTLGASIPPLVNPVFARTALGHSLPQLSGLILTITTVFLITLIYIDMKSRPARPSSYSIAKTPLLIFQWLLLPAISFFFSSLPALEAHTRLLFGKRLEYKVTKKI</sequence>
<dbReference type="AlphaFoldDB" id="A0A0G0WW22"/>
<feature type="transmembrane region" description="Helical" evidence="1">
    <location>
        <begin position="12"/>
        <end position="34"/>
    </location>
</feature>
<dbReference type="InterPro" id="IPR001173">
    <property type="entry name" value="Glyco_trans_2-like"/>
</dbReference>
<dbReference type="Gene3D" id="3.90.550.10">
    <property type="entry name" value="Spore Coat Polysaccharide Biosynthesis Protein SpsA, Chain A"/>
    <property type="match status" value="1"/>
</dbReference>
<name>A0A0G0WW22_9BACT</name>
<keyword evidence="1" id="KW-0812">Transmembrane</keyword>
<feature type="domain" description="Glycosyltransferase 2-like" evidence="2">
    <location>
        <begin position="202"/>
        <end position="419"/>
    </location>
</feature>
<proteinExistence type="predicted"/>
<evidence type="ECO:0000313" key="4">
    <source>
        <dbReference type="Proteomes" id="UP000033908"/>
    </source>
</evidence>
<evidence type="ECO:0000256" key="1">
    <source>
        <dbReference type="SAM" id="Phobius"/>
    </source>
</evidence>
<comment type="caution">
    <text evidence="3">The sequence shown here is derived from an EMBL/GenBank/DDBJ whole genome shotgun (WGS) entry which is preliminary data.</text>
</comment>
<dbReference type="SUPFAM" id="SSF53448">
    <property type="entry name" value="Nucleotide-diphospho-sugar transferases"/>
    <property type="match status" value="1"/>
</dbReference>
<reference evidence="3 4" key="1">
    <citation type="journal article" date="2015" name="Nature">
        <title>rRNA introns, odd ribosomes, and small enigmatic genomes across a large radiation of phyla.</title>
        <authorList>
            <person name="Brown C.T."/>
            <person name="Hug L.A."/>
            <person name="Thomas B.C."/>
            <person name="Sharon I."/>
            <person name="Castelle C.J."/>
            <person name="Singh A."/>
            <person name="Wilkins M.J."/>
            <person name="Williams K.H."/>
            <person name="Banfield J.F."/>
        </authorList>
    </citation>
    <scope>NUCLEOTIDE SEQUENCE [LARGE SCALE GENOMIC DNA]</scope>
</reference>
<dbReference type="Proteomes" id="UP000033908">
    <property type="component" value="Unassembled WGS sequence"/>
</dbReference>
<keyword evidence="1" id="KW-1133">Transmembrane helix</keyword>
<feature type="transmembrane region" description="Helical" evidence="1">
    <location>
        <begin position="455"/>
        <end position="474"/>
    </location>
</feature>
<dbReference type="InterPro" id="IPR029044">
    <property type="entry name" value="Nucleotide-diphossugar_trans"/>
</dbReference>
<dbReference type="PANTHER" id="PTHR36851">
    <property type="entry name" value="UNNAMED PRODUCT"/>
    <property type="match status" value="1"/>
</dbReference>
<protein>
    <recommendedName>
        <fullName evidence="2">Glycosyltransferase 2-like domain-containing protein</fullName>
    </recommendedName>
</protein>
<organism evidence="3 4">
    <name type="scientific">Candidatus Gottesmanbacteria bacterium GW2011_GWA2_41_12</name>
    <dbReference type="NCBI Taxonomy" id="1618440"/>
    <lineage>
        <taxon>Bacteria</taxon>
        <taxon>Candidatus Gottesmaniibacteriota</taxon>
    </lineage>
</organism>
<accession>A0A0G0WW22</accession>
<dbReference type="Pfam" id="PF13632">
    <property type="entry name" value="Glyco_trans_2_3"/>
    <property type="match status" value="1"/>
</dbReference>
<feature type="transmembrane region" description="Helical" evidence="1">
    <location>
        <begin position="40"/>
        <end position="69"/>
    </location>
</feature>
<feature type="transmembrane region" description="Helical" evidence="1">
    <location>
        <begin position="416"/>
        <end position="434"/>
    </location>
</feature>
<dbReference type="EMBL" id="LCAJ01000001">
    <property type="protein sequence ID" value="KKR88615.1"/>
    <property type="molecule type" value="Genomic_DNA"/>
</dbReference>
<keyword evidence="1" id="KW-0472">Membrane</keyword>
<gene>
    <name evidence="3" type="ORF">UU37_C0001G0034</name>
</gene>